<organism evidence="2 3">
    <name type="scientific">Chlorogloeopsis fritschii PCC 6912</name>
    <dbReference type="NCBI Taxonomy" id="211165"/>
    <lineage>
        <taxon>Bacteria</taxon>
        <taxon>Bacillati</taxon>
        <taxon>Cyanobacteriota</taxon>
        <taxon>Cyanophyceae</taxon>
        <taxon>Nostocales</taxon>
        <taxon>Chlorogloeopsidaceae</taxon>
        <taxon>Chlorogloeopsis</taxon>
    </lineage>
</organism>
<reference evidence="2 3" key="1">
    <citation type="journal article" date="2019" name="Genome Biol. Evol.">
        <title>Day and night: Metabolic profiles and evolutionary relationships of six axenic non-marine cyanobacteria.</title>
        <authorList>
            <person name="Will S.E."/>
            <person name="Henke P."/>
            <person name="Boedeker C."/>
            <person name="Huang S."/>
            <person name="Brinkmann H."/>
            <person name="Rohde M."/>
            <person name="Jarek M."/>
            <person name="Friedl T."/>
            <person name="Seufert S."/>
            <person name="Schumacher M."/>
            <person name="Overmann J."/>
            <person name="Neumann-Schaal M."/>
            <person name="Petersen J."/>
        </authorList>
    </citation>
    <scope>NUCLEOTIDE SEQUENCE [LARGE SCALE GENOMIC DNA]</scope>
    <source>
        <strain evidence="2 3">PCC 6912</strain>
    </source>
</reference>
<dbReference type="InterPro" id="IPR050491">
    <property type="entry name" value="AmpC-like"/>
</dbReference>
<dbReference type="RefSeq" id="WP_016873304.1">
    <property type="nucleotide sequence ID" value="NZ_AJLN01000040.1"/>
</dbReference>
<evidence type="ECO:0000259" key="1">
    <source>
        <dbReference type="Pfam" id="PF00144"/>
    </source>
</evidence>
<dbReference type="PANTHER" id="PTHR46825:SF9">
    <property type="entry name" value="BETA-LACTAMASE-RELATED DOMAIN-CONTAINING PROTEIN"/>
    <property type="match status" value="1"/>
</dbReference>
<dbReference type="EMBL" id="RSCJ01000005">
    <property type="protein sequence ID" value="RUR84254.1"/>
    <property type="molecule type" value="Genomic_DNA"/>
</dbReference>
<accession>A0A433NMF8</accession>
<keyword evidence="3" id="KW-1185">Reference proteome</keyword>
<dbReference type="OrthoDB" id="9797709at2"/>
<proteinExistence type="predicted"/>
<dbReference type="InterPro" id="IPR012338">
    <property type="entry name" value="Beta-lactam/transpept-like"/>
</dbReference>
<evidence type="ECO:0000313" key="3">
    <source>
        <dbReference type="Proteomes" id="UP000268857"/>
    </source>
</evidence>
<protein>
    <recommendedName>
        <fullName evidence="1">Beta-lactamase-related domain-containing protein</fullName>
    </recommendedName>
</protein>
<dbReference type="Gene3D" id="3.40.710.10">
    <property type="entry name" value="DD-peptidase/beta-lactamase superfamily"/>
    <property type="match status" value="1"/>
</dbReference>
<gene>
    <name evidence="2" type="ORF">PCC6912_18480</name>
</gene>
<name>A0A433NMF8_CHLFR</name>
<dbReference type="InterPro" id="IPR001466">
    <property type="entry name" value="Beta-lactam-related"/>
</dbReference>
<dbReference type="Proteomes" id="UP000268857">
    <property type="component" value="Unassembled WGS sequence"/>
</dbReference>
<dbReference type="Pfam" id="PF00144">
    <property type="entry name" value="Beta-lactamase"/>
    <property type="match status" value="1"/>
</dbReference>
<dbReference type="PANTHER" id="PTHR46825">
    <property type="entry name" value="D-ALANYL-D-ALANINE-CARBOXYPEPTIDASE/ENDOPEPTIDASE AMPH"/>
    <property type="match status" value="1"/>
</dbReference>
<sequence length="538" mass="61456">MSLITKVDELFIQWDKPDSPGCALAVIQNGEIIYQRGYGMANLEYEITISLNSVFDIASNSKQFTAICIVLLARQNLLNLDDELQKYIPEIPQYNQPITIRHLLDHTSGLRDYLTLMFFAGMIFENKYSNEEIIALIARQQNLNFEPGTEQLYCNSGYILLAEIVRRVSGKSLRIFAQEHIFAPLGMKNTHFHDNFKEIVENRANGYAPKDGGGFQLDMSFHDFCGDGQLYTTIEDLLLWDRNFYHNILGGYGQDLIEEVTTPRKLNNGEVISGSFGLQIGDRGGLKTVSHGGSWTGYRSDFIRFPDCQFSVICLANLSTINPTKLAFQVADIYLENDYIEDIVKPISCSISSINLPVVELQLKTGFYYNSTTGSIWKLEIKNEKLMAKLAWMYFQLAPIDTKHFQSVDNEIDYDIEFSEDLTRMIVKVELANGITTSTLEKTLDSPNDLLTDYLGTYYSAELESEFQIILANNKLYFKSKGYSPSHLRIVGQDLFLIYPICADIYADKFEFVRDPEGRVVGLYRCSHRVRRLYFSKQ</sequence>
<dbReference type="STRING" id="211165.GCA_000317285_00733"/>
<dbReference type="SUPFAM" id="SSF56601">
    <property type="entry name" value="beta-lactamase/transpeptidase-like"/>
    <property type="match status" value="1"/>
</dbReference>
<evidence type="ECO:0000313" key="2">
    <source>
        <dbReference type="EMBL" id="RUR84254.1"/>
    </source>
</evidence>
<dbReference type="AlphaFoldDB" id="A0A433NMF8"/>
<feature type="domain" description="Beta-lactamase-related" evidence="1">
    <location>
        <begin position="16"/>
        <end position="320"/>
    </location>
</feature>
<comment type="caution">
    <text evidence="2">The sequence shown here is derived from an EMBL/GenBank/DDBJ whole genome shotgun (WGS) entry which is preliminary data.</text>
</comment>